<proteinExistence type="predicted"/>
<dbReference type="AlphaFoldDB" id="A0AAV8UX28"/>
<evidence type="ECO:0000313" key="4">
    <source>
        <dbReference type="Proteomes" id="UP001157974"/>
    </source>
</evidence>
<dbReference type="SUPFAM" id="SSF53137">
    <property type="entry name" value="Translational machinery components"/>
    <property type="match status" value="1"/>
</dbReference>
<evidence type="ECO:0000256" key="1">
    <source>
        <dbReference type="ARBA" id="ARBA00022980"/>
    </source>
</evidence>
<dbReference type="Gene3D" id="3.30.420.80">
    <property type="entry name" value="Ribosomal protein S11"/>
    <property type="match status" value="1"/>
</dbReference>
<sequence>MGLSHFPFPQKKVRLAAEVAREVEGEDRRGWEDSRGLDEEGLLRTLLLRLNVFASGRGHIAFESQLEPRTHRLVCRFEDQETDATLVSDRLHKTIGHATSEERPLRHRLFDARDYTTCVEIGKLLAERAIPLRIFRALYGGSVDSFRNRRYAYTYDRLRGIIEGLTSSGIEIEIDVEPIITRAPEVYRNRILYSFVLPLKEVPNVVLRLPNEEVFKSGPLRGKQNPDFTKDLFER</sequence>
<name>A0AAV8UX28_9RHOD</name>
<reference evidence="3 4" key="1">
    <citation type="journal article" date="2023" name="Nat. Commun.">
        <title>Origin of minicircular mitochondrial genomes in red algae.</title>
        <authorList>
            <person name="Lee Y."/>
            <person name="Cho C.H."/>
            <person name="Lee Y.M."/>
            <person name="Park S.I."/>
            <person name="Yang J.H."/>
            <person name="West J.A."/>
            <person name="Bhattacharya D."/>
            <person name="Yoon H.S."/>
        </authorList>
    </citation>
    <scope>NUCLEOTIDE SEQUENCE [LARGE SCALE GENOMIC DNA]</scope>
    <source>
        <strain evidence="3 4">CCMP1338</strain>
        <tissue evidence="3">Whole cell</tissue>
    </source>
</reference>
<evidence type="ECO:0000313" key="3">
    <source>
        <dbReference type="EMBL" id="KAJ8906151.1"/>
    </source>
</evidence>
<accession>A0AAV8UX28</accession>
<protein>
    <submittedName>
        <fullName evidence="3">Uncharacterized protein</fullName>
    </submittedName>
</protein>
<keyword evidence="1" id="KW-0689">Ribosomal protein</keyword>
<keyword evidence="2" id="KW-0687">Ribonucleoprotein</keyword>
<gene>
    <name evidence="3" type="ORF">NDN08_002646</name>
</gene>
<organism evidence="3 4">
    <name type="scientific">Rhodosorus marinus</name>
    <dbReference type="NCBI Taxonomy" id="101924"/>
    <lineage>
        <taxon>Eukaryota</taxon>
        <taxon>Rhodophyta</taxon>
        <taxon>Stylonematophyceae</taxon>
        <taxon>Stylonematales</taxon>
        <taxon>Stylonemataceae</taxon>
        <taxon>Rhodosorus</taxon>
    </lineage>
</organism>
<keyword evidence="4" id="KW-1185">Reference proteome</keyword>
<dbReference type="InterPro" id="IPR036967">
    <property type="entry name" value="Ribosomal_uS11_sf"/>
</dbReference>
<dbReference type="GO" id="GO:0003735">
    <property type="term" value="F:structural constituent of ribosome"/>
    <property type="evidence" value="ECO:0007669"/>
    <property type="project" value="InterPro"/>
</dbReference>
<comment type="caution">
    <text evidence="3">The sequence shown here is derived from an EMBL/GenBank/DDBJ whole genome shotgun (WGS) entry which is preliminary data.</text>
</comment>
<dbReference type="Proteomes" id="UP001157974">
    <property type="component" value="Unassembled WGS sequence"/>
</dbReference>
<dbReference type="GO" id="GO:1990904">
    <property type="term" value="C:ribonucleoprotein complex"/>
    <property type="evidence" value="ECO:0007669"/>
    <property type="project" value="UniProtKB-KW"/>
</dbReference>
<evidence type="ECO:0000256" key="2">
    <source>
        <dbReference type="ARBA" id="ARBA00023274"/>
    </source>
</evidence>
<dbReference type="GO" id="GO:0005840">
    <property type="term" value="C:ribosome"/>
    <property type="evidence" value="ECO:0007669"/>
    <property type="project" value="UniProtKB-KW"/>
</dbReference>
<dbReference type="GO" id="GO:0006412">
    <property type="term" value="P:translation"/>
    <property type="evidence" value="ECO:0007669"/>
    <property type="project" value="InterPro"/>
</dbReference>
<dbReference type="EMBL" id="JAMWBK010000004">
    <property type="protein sequence ID" value="KAJ8906151.1"/>
    <property type="molecule type" value="Genomic_DNA"/>
</dbReference>